<protein>
    <submittedName>
        <fullName evidence="1">Uncharacterized protein</fullName>
    </submittedName>
</protein>
<proteinExistence type="predicted"/>
<keyword evidence="2" id="KW-1185">Reference proteome</keyword>
<organism evidence="1 2">
    <name type="scientific">Actinophytocola algeriensis</name>
    <dbReference type="NCBI Taxonomy" id="1768010"/>
    <lineage>
        <taxon>Bacteria</taxon>
        <taxon>Bacillati</taxon>
        <taxon>Actinomycetota</taxon>
        <taxon>Actinomycetes</taxon>
        <taxon>Pseudonocardiales</taxon>
        <taxon>Pseudonocardiaceae</taxon>
    </lineage>
</organism>
<dbReference type="Proteomes" id="UP000520767">
    <property type="component" value="Unassembled WGS sequence"/>
</dbReference>
<dbReference type="EMBL" id="JACHJQ010000008">
    <property type="protein sequence ID" value="MBB4910791.1"/>
    <property type="molecule type" value="Genomic_DNA"/>
</dbReference>
<evidence type="ECO:0000313" key="2">
    <source>
        <dbReference type="Proteomes" id="UP000520767"/>
    </source>
</evidence>
<reference evidence="1 2" key="1">
    <citation type="submission" date="2020-08" db="EMBL/GenBank/DDBJ databases">
        <title>Genomic Encyclopedia of Type Strains, Phase III (KMG-III): the genomes of soil and plant-associated and newly described type strains.</title>
        <authorList>
            <person name="Whitman W."/>
        </authorList>
    </citation>
    <scope>NUCLEOTIDE SEQUENCE [LARGE SCALE GENOMIC DNA]</scope>
    <source>
        <strain evidence="1 2">CECT 8960</strain>
    </source>
</reference>
<accession>A0A7W7QBW4</accession>
<gene>
    <name evidence="1" type="ORF">FHR82_007050</name>
</gene>
<name>A0A7W7QBW4_9PSEU</name>
<dbReference type="AlphaFoldDB" id="A0A7W7QBW4"/>
<evidence type="ECO:0000313" key="1">
    <source>
        <dbReference type="EMBL" id="MBB4910791.1"/>
    </source>
</evidence>
<comment type="caution">
    <text evidence="1">The sequence shown here is derived from an EMBL/GenBank/DDBJ whole genome shotgun (WGS) entry which is preliminary data.</text>
</comment>
<dbReference type="RefSeq" id="WP_184814826.1">
    <property type="nucleotide sequence ID" value="NZ_JACHJQ010000008.1"/>
</dbReference>
<sequence length="232" mass="24724">MTGVFGWLDVADFESVGYTSGLSVGLTRVLADLDDADLMAVAHAGWAAVPTQRVLEGASVLEHRMATSEGVAILDVRLPAGLARLRHAGDRPEVVGLRLAAVRIGLARKLLDQALGRGLCEPGRHGATTAYGVVAGEVPTGSWSLTSGRPLLHHRLTLAAIADVVAALTSRRGYLEVAARYPSRRAVVDVHHRLTRLDWQVAKLFGPQDDLADHPVRALFVAELVANTWVGA</sequence>